<comment type="similarity">
    <text evidence="1 4">Belongs to the AAA ATPase family.</text>
</comment>
<dbReference type="SUPFAM" id="SSF52540">
    <property type="entry name" value="P-loop containing nucleoside triphosphate hydrolases"/>
    <property type="match status" value="1"/>
</dbReference>
<sequence length="327" mass="37158">MGLTEIQKEMIRGIATNNILKARQGALGALNEDTTQKNKNFVARYKSILTSEHGFLYELPAELKGLLQCEDVSMSFKESRYYVSEQQMELASKIFRMAEVSQKLMELQIPYKNATLLYGPPGTGKTMFARYIAFKKALPFCYLNFSRIIDSYMGSTAKNIAKAFAYASSNPCIFMLDEVDTISCDRKSTSGKGSDGEMSRITVTLMQEFDKIPNDVIVLAATNRYDLLDSAFVSRFSTKQEMKPFTTEENQKMIQMFLSDIGYEFDETEINRIVKGTHDQREIMSKTIQLLAEKNLMDSSINVGFIEIPLGFNKKSFYKICPTFQRG</sequence>
<proteinExistence type="inferred from homology"/>
<dbReference type="InterPro" id="IPR003593">
    <property type="entry name" value="AAA+_ATPase"/>
</dbReference>
<keyword evidence="3 4" id="KW-0067">ATP-binding</keyword>
<dbReference type="RefSeq" id="WP_117983410.1">
    <property type="nucleotide sequence ID" value="NZ_QSOE01000115.1"/>
</dbReference>
<evidence type="ECO:0000256" key="4">
    <source>
        <dbReference type="RuleBase" id="RU003651"/>
    </source>
</evidence>
<feature type="domain" description="AAA+ ATPase" evidence="5">
    <location>
        <begin position="111"/>
        <end position="246"/>
    </location>
</feature>
<dbReference type="CDD" id="cd19481">
    <property type="entry name" value="RecA-like_protease"/>
    <property type="match status" value="1"/>
</dbReference>
<evidence type="ECO:0000256" key="1">
    <source>
        <dbReference type="ARBA" id="ARBA00006914"/>
    </source>
</evidence>
<accession>A0A374NBF0</accession>
<evidence type="ECO:0000313" key="7">
    <source>
        <dbReference type="Proteomes" id="UP000262524"/>
    </source>
</evidence>
<dbReference type="InterPro" id="IPR003960">
    <property type="entry name" value="ATPase_AAA_CS"/>
</dbReference>
<dbReference type="Pfam" id="PF00004">
    <property type="entry name" value="AAA"/>
    <property type="match status" value="1"/>
</dbReference>
<dbReference type="InterPro" id="IPR003959">
    <property type="entry name" value="ATPase_AAA_core"/>
</dbReference>
<dbReference type="PANTHER" id="PTHR23073">
    <property type="entry name" value="26S PROTEASOME REGULATORY SUBUNIT"/>
    <property type="match status" value="1"/>
</dbReference>
<dbReference type="PROSITE" id="PS00674">
    <property type="entry name" value="AAA"/>
    <property type="match status" value="1"/>
</dbReference>
<gene>
    <name evidence="6" type="ORF">DXD91_12950</name>
</gene>
<comment type="caution">
    <text evidence="6">The sequence shown here is derived from an EMBL/GenBank/DDBJ whole genome shotgun (WGS) entry which is preliminary data.</text>
</comment>
<dbReference type="SMART" id="SM00382">
    <property type="entry name" value="AAA"/>
    <property type="match status" value="1"/>
</dbReference>
<protein>
    <submittedName>
        <fullName evidence="6">AAA family ATPase</fullName>
    </submittedName>
</protein>
<dbReference type="Gene3D" id="3.40.50.300">
    <property type="entry name" value="P-loop containing nucleotide triphosphate hydrolases"/>
    <property type="match status" value="1"/>
</dbReference>
<dbReference type="GO" id="GO:0005524">
    <property type="term" value="F:ATP binding"/>
    <property type="evidence" value="ECO:0007669"/>
    <property type="project" value="UniProtKB-KW"/>
</dbReference>
<dbReference type="EMBL" id="QSOE01000115">
    <property type="protein sequence ID" value="RGI81245.1"/>
    <property type="molecule type" value="Genomic_DNA"/>
</dbReference>
<dbReference type="InterPro" id="IPR027417">
    <property type="entry name" value="P-loop_NTPase"/>
</dbReference>
<keyword evidence="2 4" id="KW-0547">Nucleotide-binding</keyword>
<organism evidence="6 7">
    <name type="scientific">Anaerobutyricum hallii</name>
    <dbReference type="NCBI Taxonomy" id="39488"/>
    <lineage>
        <taxon>Bacteria</taxon>
        <taxon>Bacillati</taxon>
        <taxon>Bacillota</taxon>
        <taxon>Clostridia</taxon>
        <taxon>Lachnospirales</taxon>
        <taxon>Lachnospiraceae</taxon>
        <taxon>Anaerobutyricum</taxon>
    </lineage>
</organism>
<evidence type="ECO:0000313" key="6">
    <source>
        <dbReference type="EMBL" id="RGI81245.1"/>
    </source>
</evidence>
<name>A0A374NBF0_9FIRM</name>
<dbReference type="AlphaFoldDB" id="A0A374NBF0"/>
<evidence type="ECO:0000256" key="2">
    <source>
        <dbReference type="ARBA" id="ARBA00022741"/>
    </source>
</evidence>
<dbReference type="InterPro" id="IPR050221">
    <property type="entry name" value="26S_Proteasome_ATPase"/>
</dbReference>
<dbReference type="Proteomes" id="UP000262524">
    <property type="component" value="Unassembled WGS sequence"/>
</dbReference>
<evidence type="ECO:0000256" key="3">
    <source>
        <dbReference type="ARBA" id="ARBA00022840"/>
    </source>
</evidence>
<dbReference type="GO" id="GO:0016887">
    <property type="term" value="F:ATP hydrolysis activity"/>
    <property type="evidence" value="ECO:0007669"/>
    <property type="project" value="InterPro"/>
</dbReference>
<reference evidence="6 7" key="1">
    <citation type="submission" date="2018-08" db="EMBL/GenBank/DDBJ databases">
        <title>A genome reference for cultivated species of the human gut microbiota.</title>
        <authorList>
            <person name="Zou Y."/>
            <person name="Xue W."/>
            <person name="Luo G."/>
        </authorList>
    </citation>
    <scope>NUCLEOTIDE SEQUENCE [LARGE SCALE GENOMIC DNA]</scope>
    <source>
        <strain evidence="6 7">TM10-1AC</strain>
    </source>
</reference>
<evidence type="ECO:0000259" key="5">
    <source>
        <dbReference type="SMART" id="SM00382"/>
    </source>
</evidence>